<accession>A0ABY7TBY0</accession>
<gene>
    <name evidence="1" type="ORF">PQO05_08715</name>
</gene>
<sequence>MQKPQTYKTKLATLILVSMPFIYHFGKDIVKMGIKDGKTTREAMAKK</sequence>
<dbReference type="Proteomes" id="UP001216139">
    <property type="component" value="Chromosome"/>
</dbReference>
<keyword evidence="2" id="KW-1185">Reference proteome</keyword>
<dbReference type="EMBL" id="CP117167">
    <property type="protein sequence ID" value="WCT14015.1"/>
    <property type="molecule type" value="Genomic_DNA"/>
</dbReference>
<evidence type="ECO:0008006" key="3">
    <source>
        <dbReference type="Google" id="ProtNLM"/>
    </source>
</evidence>
<evidence type="ECO:0000313" key="2">
    <source>
        <dbReference type="Proteomes" id="UP001216139"/>
    </source>
</evidence>
<dbReference type="RefSeq" id="WP_273632318.1">
    <property type="nucleotide sequence ID" value="NZ_CP117167.1"/>
</dbReference>
<evidence type="ECO:0000313" key="1">
    <source>
        <dbReference type="EMBL" id="WCT14015.1"/>
    </source>
</evidence>
<name>A0ABY7TBY0_9SPHI</name>
<reference evidence="1 2" key="1">
    <citation type="submission" date="2023-02" db="EMBL/GenBank/DDBJ databases">
        <title>Genome sequence of Mucilaginibacter jinjuensis strain KACC 16571.</title>
        <authorList>
            <person name="Kim S."/>
            <person name="Heo J."/>
            <person name="Kwon S.-W."/>
        </authorList>
    </citation>
    <scope>NUCLEOTIDE SEQUENCE [LARGE SCALE GENOMIC DNA]</scope>
    <source>
        <strain evidence="1 2">KACC 16571</strain>
    </source>
</reference>
<organism evidence="1 2">
    <name type="scientific">Mucilaginibacter jinjuensis</name>
    <dbReference type="NCBI Taxonomy" id="1176721"/>
    <lineage>
        <taxon>Bacteria</taxon>
        <taxon>Pseudomonadati</taxon>
        <taxon>Bacteroidota</taxon>
        <taxon>Sphingobacteriia</taxon>
        <taxon>Sphingobacteriales</taxon>
        <taxon>Sphingobacteriaceae</taxon>
        <taxon>Mucilaginibacter</taxon>
    </lineage>
</organism>
<protein>
    <recommendedName>
        <fullName evidence="3">TMhelix containing protein</fullName>
    </recommendedName>
</protein>
<proteinExistence type="predicted"/>